<evidence type="ECO:0000256" key="1">
    <source>
        <dbReference type="SAM" id="SignalP"/>
    </source>
</evidence>
<dbReference type="Proteomes" id="UP001363460">
    <property type="component" value="Chromosome"/>
</dbReference>
<feature type="signal peptide" evidence="1">
    <location>
        <begin position="1"/>
        <end position="28"/>
    </location>
</feature>
<dbReference type="RefSeq" id="WP_291780342.1">
    <property type="nucleotide sequence ID" value="NZ_BAAAGH010000005.1"/>
</dbReference>
<keyword evidence="3" id="KW-1185">Reference proteome</keyword>
<accession>A0ABZ2IC63</accession>
<name>A0ABZ2IC63_9CAUL</name>
<gene>
    <name evidence="2" type="ORF">V8J38_01325</name>
</gene>
<proteinExistence type="predicted"/>
<reference evidence="2 3" key="1">
    <citation type="submission" date="2024-02" db="EMBL/GenBank/DDBJ databases">
        <title>Distribution and functional of Brevundimonas-related endobacteria within Verticillium dahliae.</title>
        <authorList>
            <person name="Zeng H."/>
        </authorList>
    </citation>
    <scope>NUCLEOTIDE SEQUENCE [LARGE SCALE GENOMIC DNA]</scope>
    <source>
        <strain evidence="2 3">TRM 44200</strain>
    </source>
</reference>
<evidence type="ECO:0000313" key="3">
    <source>
        <dbReference type="Proteomes" id="UP001363460"/>
    </source>
</evidence>
<dbReference type="EMBL" id="CP146369">
    <property type="protein sequence ID" value="WWT55108.1"/>
    <property type="molecule type" value="Genomic_DNA"/>
</dbReference>
<organism evidence="2 3">
    <name type="scientific">Brevundimonas olei</name>
    <dbReference type="NCBI Taxonomy" id="657642"/>
    <lineage>
        <taxon>Bacteria</taxon>
        <taxon>Pseudomonadati</taxon>
        <taxon>Pseudomonadota</taxon>
        <taxon>Alphaproteobacteria</taxon>
        <taxon>Caulobacterales</taxon>
        <taxon>Caulobacteraceae</taxon>
        <taxon>Brevundimonas</taxon>
    </lineage>
</organism>
<protein>
    <submittedName>
        <fullName evidence="2">Uncharacterized protein</fullName>
    </submittedName>
</protein>
<feature type="chain" id="PRO_5046882222" evidence="1">
    <location>
        <begin position="29"/>
        <end position="186"/>
    </location>
</feature>
<evidence type="ECO:0000313" key="2">
    <source>
        <dbReference type="EMBL" id="WWT55108.1"/>
    </source>
</evidence>
<sequence length="186" mass="19491">MIRALPLASLPLASLSLAAALALLPVSAAVAEAQKTPAETRLESAAAVFEQKMEEFGARAERIQDDPELSETQKGLRIAALWSDYQPHVADFTAEATRQASQIAEAALAEIDIDAIVREAIAGVEPMVHGLAANGAWAQADPEQMVTYGLVAQYGMDQALDAVDEVQAALAETPVPPAPPAPPVES</sequence>
<keyword evidence="1" id="KW-0732">Signal</keyword>